<accession>A0A183J9I5</accession>
<protein>
    <recommendedName>
        <fullName evidence="5">GDP-fucose protein O-fucosyltransferase 1</fullName>
        <ecNumber evidence="4">2.4.1.221</ecNumber>
    </recommendedName>
    <alternativeName>
        <fullName evidence="14">Peptide-O-fucosyltransferase 1</fullName>
    </alternativeName>
</protein>
<evidence type="ECO:0000256" key="10">
    <source>
        <dbReference type="ARBA" id="ARBA00023157"/>
    </source>
</evidence>
<evidence type="ECO:0000256" key="16">
    <source>
        <dbReference type="ARBA" id="ARBA00048647"/>
    </source>
</evidence>
<dbReference type="EC" id="2.4.1.221" evidence="4"/>
<dbReference type="OrthoDB" id="10050276at2759"/>
<dbReference type="GO" id="GO:0007219">
    <property type="term" value="P:Notch signaling pathway"/>
    <property type="evidence" value="ECO:0007669"/>
    <property type="project" value="UniProtKB-KW"/>
</dbReference>
<dbReference type="GO" id="GO:0005783">
    <property type="term" value="C:endoplasmic reticulum"/>
    <property type="evidence" value="ECO:0007669"/>
    <property type="project" value="UniProtKB-SubCell"/>
</dbReference>
<dbReference type="AlphaFoldDB" id="A0A183J9I5"/>
<dbReference type="PANTHER" id="PTHR21420">
    <property type="entry name" value="GDP-FUCOSE PROTEIN O-FUCOSYLTRANSFERASE 1"/>
    <property type="match status" value="1"/>
</dbReference>
<dbReference type="GO" id="GO:0008593">
    <property type="term" value="P:regulation of Notch signaling pathway"/>
    <property type="evidence" value="ECO:0007669"/>
    <property type="project" value="TreeGrafter"/>
</dbReference>
<gene>
    <name evidence="17" type="ORF">SBAD_LOCUS12533</name>
</gene>
<evidence type="ECO:0000256" key="3">
    <source>
        <dbReference type="ARBA" id="ARBA00010626"/>
    </source>
</evidence>
<dbReference type="UniPathway" id="UPA00378"/>
<dbReference type="InterPro" id="IPR039922">
    <property type="entry name" value="POFUT1"/>
</dbReference>
<reference evidence="17 18" key="2">
    <citation type="submission" date="2018-11" db="EMBL/GenBank/DDBJ databases">
        <authorList>
            <consortium name="Pathogen Informatics"/>
        </authorList>
    </citation>
    <scope>NUCLEOTIDE SEQUENCE [LARGE SCALE GENOMIC DNA]</scope>
</reference>
<dbReference type="InterPro" id="IPR019378">
    <property type="entry name" value="GDP-Fuc_O-FucTrfase"/>
</dbReference>
<dbReference type="WBParaSite" id="SBAD_0001294201-mRNA-1">
    <property type="protein sequence ID" value="SBAD_0001294201-mRNA-1"/>
    <property type="gene ID" value="SBAD_0001294201"/>
</dbReference>
<sequence>MRGAPASFPVTESDSHLQKYLEFSEKLVKELKDILKKYFNGKRDYVGIHLRNGEDWKNACDHAELAPKFMASYQCVGFDYHKKFTKDMCLPSKDLVLNLTRQIVLKETISNLYIATDKNPFLDEFKKLLPGVKVVHHNPHLPIVDIMVLSEARYFIGTCGSSFSSLVWRHRREYKKGPSAMFIADALSSSPIYGDRSSNSDEL</sequence>
<keyword evidence="13" id="KW-0119">Carbohydrate metabolism</keyword>
<keyword evidence="11" id="KW-0325">Glycoprotein</keyword>
<keyword evidence="8" id="KW-0256">Endoplasmic reticulum</keyword>
<name>A0A183J9I5_9BILA</name>
<evidence type="ECO:0000256" key="7">
    <source>
        <dbReference type="ARBA" id="ARBA00022679"/>
    </source>
</evidence>
<keyword evidence="18" id="KW-1185">Reference proteome</keyword>
<evidence type="ECO:0000256" key="12">
    <source>
        <dbReference type="ARBA" id="ARBA00023253"/>
    </source>
</evidence>
<evidence type="ECO:0000256" key="14">
    <source>
        <dbReference type="ARBA" id="ARBA00033080"/>
    </source>
</evidence>
<dbReference type="GO" id="GO:0046922">
    <property type="term" value="F:peptide-O-fucosyltransferase activity"/>
    <property type="evidence" value="ECO:0007669"/>
    <property type="project" value="UniProtKB-EC"/>
</dbReference>
<dbReference type="EMBL" id="UZAM01018055">
    <property type="protein sequence ID" value="VDP49354.1"/>
    <property type="molecule type" value="Genomic_DNA"/>
</dbReference>
<dbReference type="Gene3D" id="3.40.50.11350">
    <property type="match status" value="1"/>
</dbReference>
<comment type="catalytic activity">
    <reaction evidence="16">
        <text>L-seryl-[protein] + GDP-beta-L-fucose = 3-O-(alpha-L-fucosyl)-L-seryl-[protein] + GDP + H(+)</text>
        <dbReference type="Rhea" id="RHEA:63644"/>
        <dbReference type="Rhea" id="RHEA-COMP:9863"/>
        <dbReference type="Rhea" id="RHEA-COMP:17914"/>
        <dbReference type="ChEBI" id="CHEBI:15378"/>
        <dbReference type="ChEBI" id="CHEBI:29999"/>
        <dbReference type="ChEBI" id="CHEBI:57273"/>
        <dbReference type="ChEBI" id="CHEBI:58189"/>
        <dbReference type="ChEBI" id="CHEBI:189632"/>
        <dbReference type="EC" id="2.4.1.221"/>
    </reaction>
    <physiologicalReaction direction="left-to-right" evidence="16">
        <dbReference type="Rhea" id="RHEA:63645"/>
    </physiologicalReaction>
</comment>
<keyword evidence="12" id="KW-0294">Fucose metabolism</keyword>
<comment type="catalytic activity">
    <reaction evidence="15">
        <text>L-threonyl-[protein] + GDP-beta-L-fucose = 3-O-(alpha-L-fucosyl)-L-threonyl-[protein] + GDP + H(+)</text>
        <dbReference type="Rhea" id="RHEA:70491"/>
        <dbReference type="Rhea" id="RHEA-COMP:11060"/>
        <dbReference type="Rhea" id="RHEA-COMP:17915"/>
        <dbReference type="ChEBI" id="CHEBI:15378"/>
        <dbReference type="ChEBI" id="CHEBI:30013"/>
        <dbReference type="ChEBI" id="CHEBI:57273"/>
        <dbReference type="ChEBI" id="CHEBI:58189"/>
        <dbReference type="ChEBI" id="CHEBI:189631"/>
        <dbReference type="EC" id="2.4.1.221"/>
    </reaction>
    <physiologicalReaction direction="left-to-right" evidence="15">
        <dbReference type="Rhea" id="RHEA:70492"/>
    </physiologicalReaction>
</comment>
<proteinExistence type="inferred from homology"/>
<keyword evidence="10" id="KW-1015">Disulfide bond</keyword>
<evidence type="ECO:0000256" key="1">
    <source>
        <dbReference type="ARBA" id="ARBA00004240"/>
    </source>
</evidence>
<keyword evidence="7" id="KW-0808">Transferase</keyword>
<evidence type="ECO:0000256" key="13">
    <source>
        <dbReference type="ARBA" id="ARBA00023277"/>
    </source>
</evidence>
<evidence type="ECO:0000256" key="5">
    <source>
        <dbReference type="ARBA" id="ARBA00021745"/>
    </source>
</evidence>
<dbReference type="PANTHER" id="PTHR21420:SF9">
    <property type="entry name" value="GDP-FUCOSE PROTEIN O-FUCOSYLTRANSFERASE 1"/>
    <property type="match status" value="1"/>
</dbReference>
<dbReference type="Pfam" id="PF10250">
    <property type="entry name" value="O-FucT"/>
    <property type="match status" value="1"/>
</dbReference>
<evidence type="ECO:0000313" key="17">
    <source>
        <dbReference type="EMBL" id="VDP49354.1"/>
    </source>
</evidence>
<dbReference type="GO" id="GO:0006004">
    <property type="term" value="P:fucose metabolic process"/>
    <property type="evidence" value="ECO:0007669"/>
    <property type="project" value="UniProtKB-KW"/>
</dbReference>
<dbReference type="Proteomes" id="UP000270296">
    <property type="component" value="Unassembled WGS sequence"/>
</dbReference>
<comment type="subcellular location">
    <subcellularLocation>
        <location evidence="1">Endoplasmic reticulum</location>
    </subcellularLocation>
</comment>
<evidence type="ECO:0000256" key="6">
    <source>
        <dbReference type="ARBA" id="ARBA00022676"/>
    </source>
</evidence>
<evidence type="ECO:0000256" key="2">
    <source>
        <dbReference type="ARBA" id="ARBA00004922"/>
    </source>
</evidence>
<comment type="pathway">
    <text evidence="2">Protein modification; protein glycosylation.</text>
</comment>
<evidence type="ECO:0000256" key="4">
    <source>
        <dbReference type="ARBA" id="ARBA00012196"/>
    </source>
</evidence>
<keyword evidence="9" id="KW-0914">Notch signaling pathway</keyword>
<keyword evidence="6" id="KW-0328">Glycosyltransferase</keyword>
<organism evidence="19">
    <name type="scientific">Soboliphyme baturini</name>
    <dbReference type="NCBI Taxonomy" id="241478"/>
    <lineage>
        <taxon>Eukaryota</taxon>
        <taxon>Metazoa</taxon>
        <taxon>Ecdysozoa</taxon>
        <taxon>Nematoda</taxon>
        <taxon>Enoplea</taxon>
        <taxon>Dorylaimia</taxon>
        <taxon>Dioctophymatida</taxon>
        <taxon>Dioctophymatoidea</taxon>
        <taxon>Soboliphymatidae</taxon>
        <taxon>Soboliphyme</taxon>
    </lineage>
</organism>
<evidence type="ECO:0000256" key="15">
    <source>
        <dbReference type="ARBA" id="ARBA00047273"/>
    </source>
</evidence>
<reference evidence="19" key="1">
    <citation type="submission" date="2016-06" db="UniProtKB">
        <authorList>
            <consortium name="WormBaseParasite"/>
        </authorList>
    </citation>
    <scope>IDENTIFICATION</scope>
</reference>
<evidence type="ECO:0000313" key="19">
    <source>
        <dbReference type="WBParaSite" id="SBAD_0001294201-mRNA-1"/>
    </source>
</evidence>
<evidence type="ECO:0000256" key="11">
    <source>
        <dbReference type="ARBA" id="ARBA00023180"/>
    </source>
</evidence>
<evidence type="ECO:0000256" key="8">
    <source>
        <dbReference type="ARBA" id="ARBA00022824"/>
    </source>
</evidence>
<evidence type="ECO:0000313" key="18">
    <source>
        <dbReference type="Proteomes" id="UP000270296"/>
    </source>
</evidence>
<evidence type="ECO:0000256" key="9">
    <source>
        <dbReference type="ARBA" id="ARBA00022976"/>
    </source>
</evidence>
<comment type="similarity">
    <text evidence="3">Belongs to the glycosyltransferase 65 family.</text>
</comment>